<dbReference type="SUPFAM" id="SSF56436">
    <property type="entry name" value="C-type lectin-like"/>
    <property type="match status" value="1"/>
</dbReference>
<dbReference type="STRING" id="55544.A0A4D9DTG0"/>
<dbReference type="PANTHER" id="PTHR22803">
    <property type="entry name" value="MANNOSE, PHOSPHOLIPASE, LECTIN RECEPTOR RELATED"/>
    <property type="match status" value="1"/>
</dbReference>
<name>A0A4D9DTG0_9SAUR</name>
<dbReference type="InterPro" id="IPR016186">
    <property type="entry name" value="C-type_lectin-like/link_sf"/>
</dbReference>
<feature type="domain" description="C-type lectin" evidence="1">
    <location>
        <begin position="111"/>
        <end position="214"/>
    </location>
</feature>
<dbReference type="InterPro" id="IPR016187">
    <property type="entry name" value="CTDL_fold"/>
</dbReference>
<dbReference type="OrthoDB" id="418245at2759"/>
<gene>
    <name evidence="2" type="ORF">DR999_PMT19544</name>
</gene>
<proteinExistence type="predicted"/>
<protein>
    <submittedName>
        <fullName evidence="2">Protein lin-7-like protein B</fullName>
    </submittedName>
</protein>
<dbReference type="EMBL" id="QXTE01000391">
    <property type="protein sequence ID" value="TFJ98519.1"/>
    <property type="molecule type" value="Genomic_DNA"/>
</dbReference>
<dbReference type="InterPro" id="IPR001304">
    <property type="entry name" value="C-type_lectin-like"/>
</dbReference>
<reference evidence="2 3" key="1">
    <citation type="submission" date="2019-04" db="EMBL/GenBank/DDBJ databases">
        <title>Draft genome of the big-headed turtle Platysternon megacephalum.</title>
        <authorList>
            <person name="Gong S."/>
        </authorList>
    </citation>
    <scope>NUCLEOTIDE SEQUENCE [LARGE SCALE GENOMIC DNA]</scope>
    <source>
        <strain evidence="2">DO16091913</strain>
        <tissue evidence="2">Muscle</tissue>
    </source>
</reference>
<sequence length="262" mass="28589">MALLEKIAADTVDVKATMPTVPLTVTSINSSLYALTGMVNEAEGIISLVEDQLQGFSALTDLSSLQSKVADLKGWSCPNNLRFRPEGADQDSPLEFIPGSYQKCLACGVACQSQGKNSHLASIHSAEENDFIFHLMGKPLNHTKGQAYWIGAHDTFKEGSFMWTDGSKYNFRTFPPDQPDGLPGENYLGSWILQNGFVTWNDYDASWSFPFVCKYTLRNSLCAIQLLQLAPANHGDGSMHFTCKSRLGNASKGCKEPTGSSS</sequence>
<dbReference type="CDD" id="cd00037">
    <property type="entry name" value="CLECT"/>
    <property type="match status" value="1"/>
</dbReference>
<dbReference type="Gene3D" id="3.10.100.10">
    <property type="entry name" value="Mannose-Binding Protein A, subunit A"/>
    <property type="match status" value="1"/>
</dbReference>
<dbReference type="PROSITE" id="PS50041">
    <property type="entry name" value="C_TYPE_LECTIN_2"/>
    <property type="match status" value="1"/>
</dbReference>
<dbReference type="InterPro" id="IPR050111">
    <property type="entry name" value="C-type_lectin/snaclec_domain"/>
</dbReference>
<reference evidence="2 3" key="2">
    <citation type="submission" date="2019-04" db="EMBL/GenBank/DDBJ databases">
        <title>The genome sequence of big-headed turtle.</title>
        <authorList>
            <person name="Gong S."/>
        </authorList>
    </citation>
    <scope>NUCLEOTIDE SEQUENCE [LARGE SCALE GENOMIC DNA]</scope>
    <source>
        <strain evidence="2">DO16091913</strain>
        <tissue evidence="2">Muscle</tissue>
    </source>
</reference>
<keyword evidence="3" id="KW-1185">Reference proteome</keyword>
<accession>A0A4D9DTG0</accession>
<dbReference type="Pfam" id="PF00059">
    <property type="entry name" value="Lectin_C"/>
    <property type="match status" value="1"/>
</dbReference>
<comment type="caution">
    <text evidence="2">The sequence shown here is derived from an EMBL/GenBank/DDBJ whole genome shotgun (WGS) entry which is preliminary data.</text>
</comment>
<dbReference type="SMART" id="SM00034">
    <property type="entry name" value="CLECT"/>
    <property type="match status" value="1"/>
</dbReference>
<evidence type="ECO:0000259" key="1">
    <source>
        <dbReference type="PROSITE" id="PS50041"/>
    </source>
</evidence>
<organism evidence="2 3">
    <name type="scientific">Platysternon megacephalum</name>
    <name type="common">big-headed turtle</name>
    <dbReference type="NCBI Taxonomy" id="55544"/>
    <lineage>
        <taxon>Eukaryota</taxon>
        <taxon>Metazoa</taxon>
        <taxon>Chordata</taxon>
        <taxon>Craniata</taxon>
        <taxon>Vertebrata</taxon>
        <taxon>Euteleostomi</taxon>
        <taxon>Archelosauria</taxon>
        <taxon>Testudinata</taxon>
        <taxon>Testudines</taxon>
        <taxon>Cryptodira</taxon>
        <taxon>Durocryptodira</taxon>
        <taxon>Testudinoidea</taxon>
        <taxon>Platysternidae</taxon>
        <taxon>Platysternon</taxon>
    </lineage>
</organism>
<evidence type="ECO:0000313" key="3">
    <source>
        <dbReference type="Proteomes" id="UP000297703"/>
    </source>
</evidence>
<dbReference type="AlphaFoldDB" id="A0A4D9DTG0"/>
<dbReference type="Proteomes" id="UP000297703">
    <property type="component" value="Unassembled WGS sequence"/>
</dbReference>
<evidence type="ECO:0000313" key="2">
    <source>
        <dbReference type="EMBL" id="TFJ98519.1"/>
    </source>
</evidence>